<accession>A0A8T8SCQ7</accession>
<reference evidence="1" key="2">
    <citation type="journal article" date="2019" name="IMA Fungus">
        <title>Genome sequencing and comparison of five Tilletia species to identify candidate genes for the detection of regulated species infecting wheat.</title>
        <authorList>
            <person name="Nguyen H.D.T."/>
            <person name="Sultana T."/>
            <person name="Kesanakurti P."/>
            <person name="Hambleton S."/>
        </authorList>
    </citation>
    <scope>NUCLEOTIDE SEQUENCE</scope>
    <source>
        <strain evidence="1">DAOMC 238032</strain>
    </source>
</reference>
<dbReference type="AlphaFoldDB" id="A0A8T8SCQ7"/>
<proteinExistence type="predicted"/>
<dbReference type="Proteomes" id="UP000077671">
    <property type="component" value="Unassembled WGS sequence"/>
</dbReference>
<name>A0A8T8SCQ7_9BASI</name>
<evidence type="ECO:0000313" key="1">
    <source>
        <dbReference type="EMBL" id="KAE8236998.1"/>
    </source>
</evidence>
<organism evidence="1 2">
    <name type="scientific">Tilletia caries</name>
    <name type="common">wheat bunt fungus</name>
    <dbReference type="NCBI Taxonomy" id="13290"/>
    <lineage>
        <taxon>Eukaryota</taxon>
        <taxon>Fungi</taxon>
        <taxon>Dikarya</taxon>
        <taxon>Basidiomycota</taxon>
        <taxon>Ustilaginomycotina</taxon>
        <taxon>Exobasidiomycetes</taxon>
        <taxon>Tilletiales</taxon>
        <taxon>Tilletiaceae</taxon>
        <taxon>Tilletia</taxon>
    </lineage>
</organism>
<reference evidence="1" key="1">
    <citation type="submission" date="2016-04" db="EMBL/GenBank/DDBJ databases">
        <authorList>
            <person name="Nguyen H.D."/>
            <person name="Kesanakurti P."/>
            <person name="Cullis J."/>
            <person name="Levesque C.A."/>
            <person name="Hambleton S."/>
        </authorList>
    </citation>
    <scope>NUCLEOTIDE SEQUENCE</scope>
    <source>
        <strain evidence="1">DAOMC 238032</strain>
    </source>
</reference>
<feature type="non-terminal residue" evidence="1">
    <location>
        <position position="1"/>
    </location>
</feature>
<dbReference type="EMBL" id="LWDD02003507">
    <property type="protein sequence ID" value="KAE8236998.1"/>
    <property type="molecule type" value="Genomic_DNA"/>
</dbReference>
<comment type="caution">
    <text evidence="1">The sequence shown here is derived from an EMBL/GenBank/DDBJ whole genome shotgun (WGS) entry which is preliminary data.</text>
</comment>
<protein>
    <submittedName>
        <fullName evidence="1">Uncharacterized protein</fullName>
    </submittedName>
</protein>
<gene>
    <name evidence="1" type="ORF">A4X03_0g9253</name>
</gene>
<evidence type="ECO:0000313" key="2">
    <source>
        <dbReference type="Proteomes" id="UP000077671"/>
    </source>
</evidence>
<sequence length="108" mass="11756">LGLRSADSDGSLLCVHLASWEARIASSTSRESVTCVEVVSASGSHIPPMVILAASQHSEAWVKNDLDKDTLIAVPLIGFCRSTERKPVMSPEYGVRQGRELTFRRSTE</sequence>